<feature type="non-terminal residue" evidence="6">
    <location>
        <position position="462"/>
    </location>
</feature>
<dbReference type="GO" id="GO:0006508">
    <property type="term" value="P:proteolysis"/>
    <property type="evidence" value="ECO:0007669"/>
    <property type="project" value="InterPro"/>
</dbReference>
<feature type="disulfide bond" evidence="3">
    <location>
        <begin position="376"/>
        <end position="409"/>
    </location>
</feature>
<reference evidence="6" key="1">
    <citation type="submission" date="2020-05" db="EMBL/GenBank/DDBJ databases">
        <title>Phylogenomic resolution of chytrid fungi.</title>
        <authorList>
            <person name="Stajich J.E."/>
            <person name="Amses K."/>
            <person name="Simmons R."/>
            <person name="Seto K."/>
            <person name="Myers J."/>
            <person name="Bonds A."/>
            <person name="Quandt C.A."/>
            <person name="Barry K."/>
            <person name="Liu P."/>
            <person name="Grigoriev I."/>
            <person name="Longcore J.E."/>
            <person name="James T.Y."/>
        </authorList>
    </citation>
    <scope>NUCLEOTIDE SEQUENCE</scope>
    <source>
        <strain evidence="6">JEL0513</strain>
    </source>
</reference>
<dbReference type="PROSITE" id="PS51767">
    <property type="entry name" value="PEPTIDASE_A1"/>
    <property type="match status" value="1"/>
</dbReference>
<evidence type="ECO:0000256" key="2">
    <source>
        <dbReference type="PIRSR" id="PIRSR601461-1"/>
    </source>
</evidence>
<dbReference type="Gene3D" id="2.40.70.10">
    <property type="entry name" value="Acid Proteases"/>
    <property type="match status" value="2"/>
</dbReference>
<keyword evidence="4" id="KW-0732">Signal</keyword>
<name>A0AAD5XBS7_9FUNG</name>
<accession>A0AAD5XBS7</accession>
<dbReference type="InterPro" id="IPR034164">
    <property type="entry name" value="Pepsin-like_dom"/>
</dbReference>
<dbReference type="Proteomes" id="UP001211907">
    <property type="component" value="Unassembled WGS sequence"/>
</dbReference>
<keyword evidence="3" id="KW-1015">Disulfide bond</keyword>
<feature type="active site" evidence="2">
    <location>
        <position position="337"/>
    </location>
</feature>
<dbReference type="InterPro" id="IPR001461">
    <property type="entry name" value="Aspartic_peptidase_A1"/>
</dbReference>
<comment type="caution">
    <text evidence="6">The sequence shown here is derived from an EMBL/GenBank/DDBJ whole genome shotgun (WGS) entry which is preliminary data.</text>
</comment>
<organism evidence="6 7">
    <name type="scientific">Physocladia obscura</name>
    <dbReference type="NCBI Taxonomy" id="109957"/>
    <lineage>
        <taxon>Eukaryota</taxon>
        <taxon>Fungi</taxon>
        <taxon>Fungi incertae sedis</taxon>
        <taxon>Chytridiomycota</taxon>
        <taxon>Chytridiomycota incertae sedis</taxon>
        <taxon>Chytridiomycetes</taxon>
        <taxon>Chytridiales</taxon>
        <taxon>Chytriomycetaceae</taxon>
        <taxon>Physocladia</taxon>
    </lineage>
</organism>
<dbReference type="GO" id="GO:0004190">
    <property type="term" value="F:aspartic-type endopeptidase activity"/>
    <property type="evidence" value="ECO:0007669"/>
    <property type="project" value="InterPro"/>
</dbReference>
<evidence type="ECO:0000259" key="5">
    <source>
        <dbReference type="PROSITE" id="PS51767"/>
    </source>
</evidence>
<dbReference type="InterPro" id="IPR021109">
    <property type="entry name" value="Peptidase_aspartic_dom_sf"/>
</dbReference>
<gene>
    <name evidence="6" type="ORF">HK100_006301</name>
</gene>
<dbReference type="Pfam" id="PF00026">
    <property type="entry name" value="Asp"/>
    <property type="match status" value="1"/>
</dbReference>
<protein>
    <recommendedName>
        <fullName evidence="5">Peptidase A1 domain-containing protein</fullName>
    </recommendedName>
</protein>
<feature type="chain" id="PRO_5042190410" description="Peptidase A1 domain-containing protein" evidence="4">
    <location>
        <begin position="26"/>
        <end position="462"/>
    </location>
</feature>
<dbReference type="PRINTS" id="PR00792">
    <property type="entry name" value="PEPSIN"/>
</dbReference>
<evidence type="ECO:0000256" key="4">
    <source>
        <dbReference type="SAM" id="SignalP"/>
    </source>
</evidence>
<evidence type="ECO:0000313" key="7">
    <source>
        <dbReference type="Proteomes" id="UP001211907"/>
    </source>
</evidence>
<sequence>MKATTAITAFLGFMVCGLINSMAYAEQWGEANAGNIKHILLYATNPGPEADVGARIVALRSLALYKHYSGGLRALKRSVASLASAGGGLYGVIHVGSGTQKATSFRVNCDTGSDALWLPAASCASCAANSTRFDPAASPSFAYAPNPSSSSSSLLMSFQSIYYGTGSVQGILATDTVLWAGLTSPKQSFLLVTSQDAVMAAQMANVGDGIMGLAFAAGLDPAQSGSILSGLAASNAFPAAFFSLWINKTIITASSGFSAYSGGLIILGGIDTSLYSGNFSFFPLAPSIVTASDGIIEKSVQYYWSLAAYRISIPISTGKANTATIIPAPKGTTAIIDLGTTLMILDAVSLNSIVNSLQQFATFEFDSQNQLYFVSCKASLPDISFSFDGTSDSFHVGPGSYLLTDGQNCALGIQAVNSAIPQWIFGQVFLQNYYTVFDFENKQVGFAIAVSGNSVDSDDVAT</sequence>
<dbReference type="AlphaFoldDB" id="A0AAD5XBS7"/>
<dbReference type="InterPro" id="IPR033121">
    <property type="entry name" value="PEPTIDASE_A1"/>
</dbReference>
<dbReference type="CDD" id="cd05471">
    <property type="entry name" value="pepsin_like"/>
    <property type="match status" value="1"/>
</dbReference>
<evidence type="ECO:0000313" key="6">
    <source>
        <dbReference type="EMBL" id="KAJ3094037.1"/>
    </source>
</evidence>
<keyword evidence="7" id="KW-1185">Reference proteome</keyword>
<dbReference type="PANTHER" id="PTHR47966">
    <property type="entry name" value="BETA-SITE APP-CLEAVING ENZYME, ISOFORM A-RELATED"/>
    <property type="match status" value="1"/>
</dbReference>
<comment type="similarity">
    <text evidence="1">Belongs to the peptidase A1 family.</text>
</comment>
<feature type="active site" evidence="2">
    <location>
        <position position="110"/>
    </location>
</feature>
<evidence type="ECO:0000256" key="1">
    <source>
        <dbReference type="ARBA" id="ARBA00007447"/>
    </source>
</evidence>
<evidence type="ECO:0000256" key="3">
    <source>
        <dbReference type="PIRSR" id="PIRSR601461-2"/>
    </source>
</evidence>
<dbReference type="SUPFAM" id="SSF50630">
    <property type="entry name" value="Acid proteases"/>
    <property type="match status" value="1"/>
</dbReference>
<proteinExistence type="inferred from homology"/>
<feature type="domain" description="Peptidase A1" evidence="5">
    <location>
        <begin position="89"/>
        <end position="447"/>
    </location>
</feature>
<dbReference type="PANTHER" id="PTHR47966:SF51">
    <property type="entry name" value="BETA-SITE APP-CLEAVING ENZYME, ISOFORM A-RELATED"/>
    <property type="match status" value="1"/>
</dbReference>
<dbReference type="EMBL" id="JADGJH010002925">
    <property type="protein sequence ID" value="KAJ3094037.1"/>
    <property type="molecule type" value="Genomic_DNA"/>
</dbReference>
<feature type="signal peptide" evidence="4">
    <location>
        <begin position="1"/>
        <end position="25"/>
    </location>
</feature>